<evidence type="ECO:0000313" key="8">
    <source>
        <dbReference type="Proteomes" id="UP000244948"/>
    </source>
</evidence>
<evidence type="ECO:0000256" key="4">
    <source>
        <dbReference type="ARBA" id="ARBA00022801"/>
    </source>
</evidence>
<dbReference type="Pfam" id="PF00933">
    <property type="entry name" value="Glyco_hydro_3"/>
    <property type="match status" value="1"/>
</dbReference>
<evidence type="ECO:0000313" key="7">
    <source>
        <dbReference type="EMBL" id="PWD84713.1"/>
    </source>
</evidence>
<dbReference type="GO" id="GO:0004563">
    <property type="term" value="F:beta-N-acetylhexosaminidase activity"/>
    <property type="evidence" value="ECO:0007669"/>
    <property type="project" value="UniProtKB-EC"/>
</dbReference>
<comment type="catalytic activity">
    <reaction evidence="1">
        <text>Hydrolysis of terminal non-reducing N-acetyl-D-hexosamine residues in N-acetyl-beta-D-hexosaminides.</text>
        <dbReference type="EC" id="3.2.1.52"/>
    </reaction>
</comment>
<dbReference type="GO" id="GO:0009254">
    <property type="term" value="P:peptidoglycan turnover"/>
    <property type="evidence" value="ECO:0007669"/>
    <property type="project" value="TreeGrafter"/>
</dbReference>
<dbReference type="InterPro" id="IPR017853">
    <property type="entry name" value="GH"/>
</dbReference>
<organism evidence="7 8">
    <name type="scientific">Ignatzschineria indica</name>
    <dbReference type="NCBI Taxonomy" id="472583"/>
    <lineage>
        <taxon>Bacteria</taxon>
        <taxon>Pseudomonadati</taxon>
        <taxon>Pseudomonadota</taxon>
        <taxon>Gammaproteobacteria</taxon>
        <taxon>Cardiobacteriales</taxon>
        <taxon>Ignatzschineriaceae</taxon>
        <taxon>Ignatzschineria</taxon>
    </lineage>
</organism>
<dbReference type="PANTHER" id="PTHR30480">
    <property type="entry name" value="BETA-HEXOSAMINIDASE-RELATED"/>
    <property type="match status" value="1"/>
</dbReference>
<evidence type="ECO:0000256" key="5">
    <source>
        <dbReference type="ARBA" id="ARBA00023295"/>
    </source>
</evidence>
<dbReference type="EC" id="3.2.1.52" evidence="3"/>
<gene>
    <name evidence="7" type="ORF">DC082_04085</name>
</gene>
<evidence type="ECO:0000256" key="1">
    <source>
        <dbReference type="ARBA" id="ARBA00001231"/>
    </source>
</evidence>
<keyword evidence="4" id="KW-0378">Hydrolase</keyword>
<feature type="domain" description="Glycoside hydrolase family 3 N-terminal" evidence="6">
    <location>
        <begin position="47"/>
        <end position="319"/>
    </location>
</feature>
<dbReference type="GO" id="GO:0005975">
    <property type="term" value="P:carbohydrate metabolic process"/>
    <property type="evidence" value="ECO:0007669"/>
    <property type="project" value="InterPro"/>
</dbReference>
<proteinExistence type="inferred from homology"/>
<dbReference type="EMBL" id="QEWR01000002">
    <property type="protein sequence ID" value="PWD84713.1"/>
    <property type="molecule type" value="Genomic_DNA"/>
</dbReference>
<accession>A0A2U2ANC8</accession>
<dbReference type="Gene3D" id="3.20.20.300">
    <property type="entry name" value="Glycoside hydrolase, family 3, N-terminal domain"/>
    <property type="match status" value="1"/>
</dbReference>
<comment type="similarity">
    <text evidence="2">Belongs to the glycosyl hydrolase 3 family.</text>
</comment>
<name>A0A2U2ANC8_9GAMM</name>
<reference evidence="7 8" key="1">
    <citation type="journal article" date="2018" name="Genome Announc.">
        <title>Ignatzschineria cameli sp. nov., isolated from necrotic foot tissue of dromedaries (Camelus dromedarius) and associated maggots (Wohlfahrtia species) in Dubai.</title>
        <authorList>
            <person name="Tsang C.C."/>
            <person name="Tang J.Y."/>
            <person name="Fong J.Y."/>
            <person name="Kinne J."/>
            <person name="Lee H.H."/>
            <person name="Joseph M."/>
            <person name="Jose S."/>
            <person name="Schuster R.K."/>
            <person name="Tang Y."/>
            <person name="Sivakumar S."/>
            <person name="Chen J.H."/>
            <person name="Teng J.L."/>
            <person name="Lau S.K."/>
            <person name="Wernery U."/>
            <person name="Woo P.C."/>
        </authorList>
    </citation>
    <scope>NUCLEOTIDE SEQUENCE [LARGE SCALE GENOMIC DNA]</scope>
    <source>
        <strain evidence="7 8">KCTC 22643</strain>
    </source>
</reference>
<comment type="caution">
    <text evidence="7">The sequence shown here is derived from an EMBL/GenBank/DDBJ whole genome shotgun (WGS) entry which is preliminary data.</text>
</comment>
<dbReference type="AlphaFoldDB" id="A0A2U2ANC8"/>
<evidence type="ECO:0000259" key="6">
    <source>
        <dbReference type="Pfam" id="PF00933"/>
    </source>
</evidence>
<keyword evidence="8" id="KW-1185">Reference proteome</keyword>
<dbReference type="InterPro" id="IPR001764">
    <property type="entry name" value="Glyco_hydro_3_N"/>
</dbReference>
<protein>
    <recommendedName>
        <fullName evidence="3">beta-N-acetylhexosaminidase</fullName>
        <ecNumber evidence="3">3.2.1.52</ecNumber>
    </recommendedName>
</protein>
<dbReference type="SUPFAM" id="SSF51445">
    <property type="entry name" value="(Trans)glycosidases"/>
    <property type="match status" value="1"/>
</dbReference>
<evidence type="ECO:0000256" key="2">
    <source>
        <dbReference type="ARBA" id="ARBA00005336"/>
    </source>
</evidence>
<evidence type="ECO:0000256" key="3">
    <source>
        <dbReference type="ARBA" id="ARBA00012663"/>
    </source>
</evidence>
<dbReference type="RefSeq" id="WP_109235864.1">
    <property type="nucleotide sequence ID" value="NZ_BMXZ01000001.1"/>
</dbReference>
<dbReference type="InterPro" id="IPR050226">
    <property type="entry name" value="NagZ_Beta-hexosaminidase"/>
</dbReference>
<sequence length="328" mass="36371">MREESVRKKKTIADRDYPALKGEIVSSIRSRLLALKQGLFIGLSGIKLTIEERRWLAHKDVAGVILFSRNYQDKQQLTALTAEIREINPELLISVDHEGGRVQRFREGFTQLPPMRELGRLYDQSRDAALSEAYQLGSIMASELIAVGVDFSYAPVCDIDYGVNPAIGDRAFHYDPTAVTELVLAFYRGVKAAGSVGVAKHFPGHGFVNIDTHVAIAQDDRPLTLLEERDLKPFRALIDAGIEALMPAHIIFTALDADNSVISSEKWLRYLREELAFQGAIISDDLDMGGASHLGSVKEKVDRCFSAGIDIVLLCNDFQAIRELLTAD</sequence>
<dbReference type="PANTHER" id="PTHR30480:SF13">
    <property type="entry name" value="BETA-HEXOSAMINIDASE"/>
    <property type="match status" value="1"/>
</dbReference>
<dbReference type="InterPro" id="IPR036962">
    <property type="entry name" value="Glyco_hydro_3_N_sf"/>
</dbReference>
<dbReference type="NCBIfam" id="NF003740">
    <property type="entry name" value="PRK05337.1"/>
    <property type="match status" value="1"/>
</dbReference>
<dbReference type="Proteomes" id="UP000244948">
    <property type="component" value="Unassembled WGS sequence"/>
</dbReference>
<keyword evidence="5" id="KW-0326">Glycosidase</keyword>